<keyword evidence="1" id="KW-0472">Membrane</keyword>
<feature type="transmembrane region" description="Helical" evidence="1">
    <location>
        <begin position="139"/>
        <end position="161"/>
    </location>
</feature>
<sequence length="171" mass="19256">MCELIPEAENCCYFISLRIGMLFISVLAITTGGITLSVIEQHSNVSYDNLKNVTTIRDPNKAFSHIGSLIRSGVTTMSVFFMLMGVVLLFGTLTNSEGMVQVFVWVLFLNIVFAFFLVIAICFECVLYDDRCIFGEMDWLSSSALLVLIITYLFLWIYFISVANGYVMNES</sequence>
<reference evidence="3" key="1">
    <citation type="submission" date="2025-08" db="UniProtKB">
        <authorList>
            <consortium name="RefSeq"/>
        </authorList>
    </citation>
    <scope>IDENTIFICATION</scope>
    <source>
        <tissue evidence="3">Silk gland</tissue>
    </source>
</reference>
<feature type="transmembrane region" description="Helical" evidence="1">
    <location>
        <begin position="19"/>
        <end position="39"/>
    </location>
</feature>
<evidence type="ECO:0000256" key="1">
    <source>
        <dbReference type="SAM" id="Phobius"/>
    </source>
</evidence>
<proteinExistence type="predicted"/>
<dbReference type="OrthoDB" id="7464833at2759"/>
<dbReference type="RefSeq" id="XP_028043453.1">
    <property type="nucleotide sequence ID" value="XM_028187652.1"/>
</dbReference>
<evidence type="ECO:0000313" key="3">
    <source>
        <dbReference type="RefSeq" id="XP_028043453.1"/>
    </source>
</evidence>
<dbReference type="Proteomes" id="UP000504629">
    <property type="component" value="Unplaced"/>
</dbReference>
<accession>A0A6J2KPJ0</accession>
<gene>
    <name evidence="3" type="primary">LOC114252953</name>
</gene>
<feature type="transmembrane region" description="Helical" evidence="1">
    <location>
        <begin position="102"/>
        <end position="127"/>
    </location>
</feature>
<keyword evidence="1" id="KW-0812">Transmembrane</keyword>
<feature type="transmembrane region" description="Helical" evidence="1">
    <location>
        <begin position="69"/>
        <end position="90"/>
    </location>
</feature>
<keyword evidence="1" id="KW-1133">Transmembrane helix</keyword>
<keyword evidence="2" id="KW-1185">Reference proteome</keyword>
<name>A0A6J2KPJ0_BOMMA</name>
<organism evidence="2 3">
    <name type="scientific">Bombyx mandarina</name>
    <name type="common">Wild silk moth</name>
    <name type="synonym">Wild silkworm</name>
    <dbReference type="NCBI Taxonomy" id="7092"/>
    <lineage>
        <taxon>Eukaryota</taxon>
        <taxon>Metazoa</taxon>
        <taxon>Ecdysozoa</taxon>
        <taxon>Arthropoda</taxon>
        <taxon>Hexapoda</taxon>
        <taxon>Insecta</taxon>
        <taxon>Pterygota</taxon>
        <taxon>Neoptera</taxon>
        <taxon>Endopterygota</taxon>
        <taxon>Lepidoptera</taxon>
        <taxon>Glossata</taxon>
        <taxon>Ditrysia</taxon>
        <taxon>Bombycoidea</taxon>
        <taxon>Bombycidae</taxon>
        <taxon>Bombycinae</taxon>
        <taxon>Bombyx</taxon>
    </lineage>
</organism>
<protein>
    <submittedName>
        <fullName evidence="3">Uncharacterized protein LOC114252953</fullName>
    </submittedName>
</protein>
<dbReference type="KEGG" id="bman:114252953"/>
<dbReference type="GeneID" id="114252953"/>
<evidence type="ECO:0000313" key="2">
    <source>
        <dbReference type="Proteomes" id="UP000504629"/>
    </source>
</evidence>
<dbReference type="AlphaFoldDB" id="A0A6J2KPJ0"/>